<organism evidence="1 2">
    <name type="scientific">Mucilaginibacter straminoryzae</name>
    <dbReference type="NCBI Taxonomy" id="2932774"/>
    <lineage>
        <taxon>Bacteria</taxon>
        <taxon>Pseudomonadati</taxon>
        <taxon>Bacteroidota</taxon>
        <taxon>Sphingobacteriia</taxon>
        <taxon>Sphingobacteriales</taxon>
        <taxon>Sphingobacteriaceae</taxon>
        <taxon>Mucilaginibacter</taxon>
    </lineage>
</organism>
<proteinExistence type="predicted"/>
<gene>
    <name evidence="1" type="ORF">MUY27_12290</name>
</gene>
<reference evidence="1" key="1">
    <citation type="submission" date="2022-04" db="EMBL/GenBank/DDBJ databases">
        <title>Mucilaginibacter sp. RS28 isolated from freshwater.</title>
        <authorList>
            <person name="Ko S.-R."/>
        </authorList>
    </citation>
    <scope>NUCLEOTIDE SEQUENCE</scope>
    <source>
        <strain evidence="1">RS28</strain>
    </source>
</reference>
<dbReference type="EMBL" id="JALJEJ010000005">
    <property type="protein sequence ID" value="MCJ8210488.1"/>
    <property type="molecule type" value="Genomic_DNA"/>
</dbReference>
<protein>
    <submittedName>
        <fullName evidence="1">Uncharacterized protein</fullName>
    </submittedName>
</protein>
<keyword evidence="2" id="KW-1185">Reference proteome</keyword>
<evidence type="ECO:0000313" key="2">
    <source>
        <dbReference type="Proteomes" id="UP001139450"/>
    </source>
</evidence>
<sequence length="150" mass="16546">MDMPVNNIGDLQSEIIRLEKLKQTQEIELKKRFSSPGAAMSAAMSLFPKSAEGAASPSRLFHADFINLLSRLVIPLTLNKTLFKGSGFLVKTLVGLLSQKASDYINEDTVTGTWDKVKAIFGKIKLGKKDKTKSTYEGAQRPEPYITPEV</sequence>
<comment type="caution">
    <text evidence="1">The sequence shown here is derived from an EMBL/GenBank/DDBJ whole genome shotgun (WGS) entry which is preliminary data.</text>
</comment>
<dbReference type="AlphaFoldDB" id="A0A9X1X3W4"/>
<dbReference type="RefSeq" id="WP_245130327.1">
    <property type="nucleotide sequence ID" value="NZ_JALJEJ010000005.1"/>
</dbReference>
<name>A0A9X1X3W4_9SPHI</name>
<dbReference type="Proteomes" id="UP001139450">
    <property type="component" value="Unassembled WGS sequence"/>
</dbReference>
<evidence type="ECO:0000313" key="1">
    <source>
        <dbReference type="EMBL" id="MCJ8210488.1"/>
    </source>
</evidence>
<accession>A0A9X1X3W4</accession>